<dbReference type="Proteomes" id="UP000296374">
    <property type="component" value="Chromosome"/>
</dbReference>
<evidence type="ECO:0000256" key="2">
    <source>
        <dbReference type="ARBA" id="ARBA00008072"/>
    </source>
</evidence>
<dbReference type="Gene3D" id="3.90.180.10">
    <property type="entry name" value="Medium-chain alcohol dehydrogenases, catalytic domain"/>
    <property type="match status" value="1"/>
</dbReference>
<evidence type="ECO:0000313" key="6">
    <source>
        <dbReference type="EMBL" id="QBX34809.1"/>
    </source>
</evidence>
<keyword evidence="3" id="KW-0479">Metal-binding</keyword>
<evidence type="ECO:0000256" key="5">
    <source>
        <dbReference type="ARBA" id="ARBA00023002"/>
    </source>
</evidence>
<comment type="cofactor">
    <cofactor evidence="1">
        <name>Zn(2+)</name>
        <dbReference type="ChEBI" id="CHEBI:29105"/>
    </cofactor>
</comment>
<proteinExistence type="inferred from homology"/>
<organism evidence="6 7">
    <name type="scientific">Paracoccus liaowanqingii</name>
    <dbReference type="NCBI Taxonomy" id="2560053"/>
    <lineage>
        <taxon>Bacteria</taxon>
        <taxon>Pseudomonadati</taxon>
        <taxon>Pseudomonadota</taxon>
        <taxon>Alphaproteobacteria</taxon>
        <taxon>Rhodobacterales</taxon>
        <taxon>Paracoccaceae</taxon>
        <taxon>Paracoccus</taxon>
    </lineage>
</organism>
<sequence>MSAPALWCTGPGEVQTRPGAMGEGVHVRTLFSGISRGTERLVLSGRVPASEHDRMRAPYQEGDFPFPVKYGYAAVGLVTEGALQGRHVFALHPHQTEFRLPEAALTPLPQALAPERAVLAANMETALTILWDSGAGAGDRIAVIGGGLVGLLVASLAARLPGANVTVIDPQTDRAPLAQALGCAHAAPEDAPEDQDVVIHTSATEAGLTLALSLAGSQAQITEASWHGAAQIALPLGGAFHSRRLKIVSSQVGTIPPDRAPRWTYRRRLAVALDLLADDRLDALISGESDFTDLPAAYPGILADPGTLCHRIRY</sequence>
<dbReference type="SUPFAM" id="SSF50129">
    <property type="entry name" value="GroES-like"/>
    <property type="match status" value="1"/>
</dbReference>
<gene>
    <name evidence="6" type="ORF">E4191_08860</name>
</gene>
<protein>
    <submittedName>
        <fullName evidence="6">Zinc-binding alcohol dehydrogenase</fullName>
    </submittedName>
</protein>
<dbReference type="SUPFAM" id="SSF51735">
    <property type="entry name" value="NAD(P)-binding Rossmann-fold domains"/>
    <property type="match status" value="1"/>
</dbReference>
<accession>A0A4P7HKU1</accession>
<comment type="similarity">
    <text evidence="2">Belongs to the zinc-containing alcohol dehydrogenase family.</text>
</comment>
<reference evidence="7" key="1">
    <citation type="submission" date="2019-03" db="EMBL/GenBank/DDBJ databases">
        <authorList>
            <person name="Li J."/>
        </authorList>
    </citation>
    <scope>NUCLEOTIDE SEQUENCE [LARGE SCALE GENOMIC DNA]</scope>
    <source>
        <strain evidence="7">2251</strain>
    </source>
</reference>
<keyword evidence="5" id="KW-0560">Oxidoreductase</keyword>
<dbReference type="Gene3D" id="3.40.50.720">
    <property type="entry name" value="NAD(P)-binding Rossmann-like Domain"/>
    <property type="match status" value="1"/>
</dbReference>
<dbReference type="InterPro" id="IPR011032">
    <property type="entry name" value="GroES-like_sf"/>
</dbReference>
<evidence type="ECO:0000256" key="1">
    <source>
        <dbReference type="ARBA" id="ARBA00001947"/>
    </source>
</evidence>
<evidence type="ECO:0000256" key="3">
    <source>
        <dbReference type="ARBA" id="ARBA00022723"/>
    </source>
</evidence>
<keyword evidence="4" id="KW-0862">Zinc</keyword>
<evidence type="ECO:0000256" key="4">
    <source>
        <dbReference type="ARBA" id="ARBA00022833"/>
    </source>
</evidence>
<dbReference type="InterPro" id="IPR036291">
    <property type="entry name" value="NAD(P)-bd_dom_sf"/>
</dbReference>
<dbReference type="GO" id="GO:0016491">
    <property type="term" value="F:oxidoreductase activity"/>
    <property type="evidence" value="ECO:0007669"/>
    <property type="project" value="UniProtKB-KW"/>
</dbReference>
<dbReference type="KEGG" id="plia:E4191_08860"/>
<dbReference type="EMBL" id="CP038439">
    <property type="protein sequence ID" value="QBX34809.1"/>
    <property type="molecule type" value="Genomic_DNA"/>
</dbReference>
<dbReference type="PANTHER" id="PTHR43350:SF19">
    <property type="entry name" value="D-GULOSIDE 3-DEHYDROGENASE"/>
    <property type="match status" value="1"/>
</dbReference>
<dbReference type="GO" id="GO:0046872">
    <property type="term" value="F:metal ion binding"/>
    <property type="evidence" value="ECO:0007669"/>
    <property type="project" value="UniProtKB-KW"/>
</dbReference>
<evidence type="ECO:0000313" key="7">
    <source>
        <dbReference type="Proteomes" id="UP000296374"/>
    </source>
</evidence>
<dbReference type="PANTHER" id="PTHR43350">
    <property type="entry name" value="NAD-DEPENDENT ALCOHOL DEHYDROGENASE"/>
    <property type="match status" value="1"/>
</dbReference>
<dbReference type="AlphaFoldDB" id="A0A4P7HKU1"/>
<name>A0A4P7HKU1_9RHOB</name>
<dbReference type="CDD" id="cd08255">
    <property type="entry name" value="2-desacetyl-2-hydroxyethyl_bacteriochlorophyllide_like"/>
    <property type="match status" value="1"/>
</dbReference>
<dbReference type="RefSeq" id="WP_135313096.1">
    <property type="nucleotide sequence ID" value="NZ_CP038439.1"/>
</dbReference>